<dbReference type="STRING" id="1050202.GCA_000384035_03713"/>
<sequence length="69" mass="7779">MVPVVFGLARRDDNGEPDPDLVVLWGMETAEGAVMYWREDGRGQFALFDDAESAAERFGRLFGLVLYRP</sequence>
<protein>
    <submittedName>
        <fullName evidence="1">Uncharacterized protein</fullName>
    </submittedName>
</protein>
<name>A0A2T0GUK3_ACTMO</name>
<evidence type="ECO:0000313" key="2">
    <source>
        <dbReference type="Proteomes" id="UP000239352"/>
    </source>
</evidence>
<dbReference type="Proteomes" id="UP000239352">
    <property type="component" value="Unassembled WGS sequence"/>
</dbReference>
<dbReference type="AlphaFoldDB" id="A0A2T0GUK3"/>
<comment type="caution">
    <text evidence="1">The sequence shown here is derived from an EMBL/GenBank/DDBJ whole genome shotgun (WGS) entry which is preliminary data.</text>
</comment>
<gene>
    <name evidence="1" type="ORF">CEP50_13735</name>
</gene>
<keyword evidence="2" id="KW-1185">Reference proteome</keyword>
<proteinExistence type="predicted"/>
<reference evidence="1 2" key="1">
    <citation type="submission" date="2018-03" db="EMBL/GenBank/DDBJ databases">
        <title>Actinopolyspora mortivallis from Sahara, screening for active biomolecules.</title>
        <authorList>
            <person name="Selama O."/>
            <person name="Wellington E.M.H."/>
            <person name="Hacene H."/>
        </authorList>
    </citation>
    <scope>NUCLEOTIDE SEQUENCE [LARGE SCALE GENOMIC DNA]</scope>
    <source>
        <strain evidence="1 2">M5A</strain>
    </source>
</reference>
<accession>A0A2T0GUK3</accession>
<dbReference type="InParanoid" id="A0A2T0GUK3"/>
<dbReference type="EMBL" id="PVSR01000025">
    <property type="protein sequence ID" value="PRW62789.1"/>
    <property type="molecule type" value="Genomic_DNA"/>
</dbReference>
<evidence type="ECO:0000313" key="1">
    <source>
        <dbReference type="EMBL" id="PRW62789.1"/>
    </source>
</evidence>
<organism evidence="1 2">
    <name type="scientific">Actinopolyspora mortivallis</name>
    <dbReference type="NCBI Taxonomy" id="33906"/>
    <lineage>
        <taxon>Bacteria</taxon>
        <taxon>Bacillati</taxon>
        <taxon>Actinomycetota</taxon>
        <taxon>Actinomycetes</taxon>
        <taxon>Actinopolysporales</taxon>
        <taxon>Actinopolysporaceae</taxon>
        <taxon>Actinopolyspora</taxon>
    </lineage>
</organism>